<dbReference type="Pfam" id="PF13779">
    <property type="entry name" value="DUF4175"/>
    <property type="match status" value="1"/>
</dbReference>
<feature type="compositionally biased region" description="Basic and acidic residues" evidence="1">
    <location>
        <begin position="730"/>
        <end position="754"/>
    </location>
</feature>
<dbReference type="Proteomes" id="UP000266305">
    <property type="component" value="Unassembled WGS sequence"/>
</dbReference>
<feature type="compositionally biased region" description="Polar residues" evidence="1">
    <location>
        <begin position="553"/>
        <end position="566"/>
    </location>
</feature>
<accession>A0AAX1URM9</accession>
<feature type="transmembrane region" description="Helical" evidence="2">
    <location>
        <begin position="41"/>
        <end position="59"/>
    </location>
</feature>
<evidence type="ECO:0000313" key="3">
    <source>
        <dbReference type="EMBL" id="RHZ98719.1"/>
    </source>
</evidence>
<reference evidence="3 4" key="1">
    <citation type="submission" date="2018-08" db="EMBL/GenBank/DDBJ databases">
        <title>Draft genome sequence of Rhodobacter sphaeroides FY.</title>
        <authorList>
            <person name="Rayyan A."/>
            <person name="Meyer T.E."/>
            <person name="Kyndt J.A."/>
        </authorList>
    </citation>
    <scope>NUCLEOTIDE SEQUENCE [LARGE SCALE GENOMIC DNA]</scope>
    <source>
        <strain evidence="3 4">FY</strain>
    </source>
</reference>
<dbReference type="AlphaFoldDB" id="A0AAX1URM9"/>
<keyword evidence="2" id="KW-1133">Transmembrane helix</keyword>
<feature type="compositionally biased region" description="Basic and acidic residues" evidence="1">
    <location>
        <begin position="663"/>
        <end position="680"/>
    </location>
</feature>
<evidence type="ECO:0000256" key="2">
    <source>
        <dbReference type="SAM" id="Phobius"/>
    </source>
</evidence>
<keyword evidence="2" id="KW-0472">Membrane</keyword>
<feature type="region of interest" description="Disordered" evidence="1">
    <location>
        <begin position="641"/>
        <end position="798"/>
    </location>
</feature>
<sequence length="834" mass="92171">MAHENRDTAGDPATATALARLIWPLRLTWAGLWAERLVRSFWPVWTILVATLAALVFGLQDLLPLDWVRGGLALAALGALIAAGFGLRAFRRPTRAEALSRLDASLPGRPISSMTDAQAIGSGDPWSRAIWEAHRRRMAERAAEARPVRPDLRLARRDPFALRYLALTALVIALMFGSVWRVASVTGLAGGGAEAMVGPSWEAWAQPPSYTGKPSLYLNEIDAPEITLPVGTRLQIRLYGEVGDLTVTESVSGRPAGEAPAGPAQDVEVRQTGALTIDGRGGRSWKIMALADRPPLVTADGQMEREADGQMKLPFSARDDYGVTGGQATILLDLPAVDRRYGLAVDPEPREPVTLDLPLPIAGNRAEFSETLVDDLAKHPFANLPVVLNLSVTDTALQEGHAEPLKVVLPGRRFFDPLAAALIEMRRDLLWNRTNGPRTAQILHAVTHAPEGLFRNERAFLRTRVLMRKLDAEAATLAPAARDEIAEQLWEIALMVEEGDLASALEALRRAQDRLDEAIRNGASQDEIEQLMQEMRQALDNYMRELAEEAQRNPDQQQSENRQTMEMSGDQLQEMLDKLQELMEQGRMAEAAELMEMMRQLMENMQVTMGEGQGQGPGSQAMRDLSETLRDQQGLSDDAFRELQQGPNGGRPQDGQPGEGEGQEGRDGRSLAERQRELGDRLNGMQNQPLPGQGSERGENGRRSLDDAGRAMREAERALRDGDLPGALDRQAEAMEQLREGMRELGEAMAEEQRQQNGQGEGEAFGRADPNSQRDPLGREPGETGRIGSDRNMLQGEDVYRRAQDLLDEIRRRSGDLSRPEIEREYLRRLLDMY</sequence>
<dbReference type="NCBIfam" id="TIGR02302">
    <property type="entry name" value="aProt_lowcomp"/>
    <property type="match status" value="1"/>
</dbReference>
<comment type="caution">
    <text evidence="3">The sequence shown here is derived from an EMBL/GenBank/DDBJ whole genome shotgun (WGS) entry which is preliminary data.</text>
</comment>
<feature type="transmembrane region" description="Helical" evidence="2">
    <location>
        <begin position="161"/>
        <end position="180"/>
    </location>
</feature>
<keyword evidence="2" id="KW-0812">Transmembrane</keyword>
<dbReference type="RefSeq" id="WP_118999062.1">
    <property type="nucleotide sequence ID" value="NZ_QWGP01000001.1"/>
</dbReference>
<protein>
    <submittedName>
        <fullName evidence="3">TIGR02302 family protein</fullName>
    </submittedName>
</protein>
<organism evidence="3 4">
    <name type="scientific">Cereibacter sphaeroides</name>
    <name type="common">Rhodobacter sphaeroides</name>
    <dbReference type="NCBI Taxonomy" id="1063"/>
    <lineage>
        <taxon>Bacteria</taxon>
        <taxon>Pseudomonadati</taxon>
        <taxon>Pseudomonadota</taxon>
        <taxon>Alphaproteobacteria</taxon>
        <taxon>Rhodobacterales</taxon>
        <taxon>Paracoccaceae</taxon>
        <taxon>Cereibacter</taxon>
    </lineage>
</organism>
<dbReference type="InterPro" id="IPR012683">
    <property type="entry name" value="CHP02302_TM"/>
</dbReference>
<dbReference type="EMBL" id="QWGP01000001">
    <property type="protein sequence ID" value="RHZ98719.1"/>
    <property type="molecule type" value="Genomic_DNA"/>
</dbReference>
<feature type="transmembrane region" description="Helical" evidence="2">
    <location>
        <begin position="71"/>
        <end position="90"/>
    </location>
</feature>
<feature type="compositionally biased region" description="Basic and acidic residues" evidence="1">
    <location>
        <begin position="696"/>
        <end position="723"/>
    </location>
</feature>
<evidence type="ECO:0000256" key="1">
    <source>
        <dbReference type="SAM" id="MobiDB-lite"/>
    </source>
</evidence>
<name>A0AAX1URM9_CERSP</name>
<gene>
    <name evidence="3" type="ORF">D1114_01125</name>
</gene>
<proteinExistence type="predicted"/>
<feature type="region of interest" description="Disordered" evidence="1">
    <location>
        <begin position="548"/>
        <end position="568"/>
    </location>
</feature>
<evidence type="ECO:0000313" key="4">
    <source>
        <dbReference type="Proteomes" id="UP000266305"/>
    </source>
</evidence>